<comment type="caution">
    <text evidence="3">The sequence shown here is derived from an EMBL/GenBank/DDBJ whole genome shotgun (WGS) entry which is preliminary data.</text>
</comment>
<dbReference type="InterPro" id="IPR029058">
    <property type="entry name" value="AB_hydrolase_fold"/>
</dbReference>
<dbReference type="PANTHER" id="PTHR43798">
    <property type="entry name" value="MONOACYLGLYCEROL LIPASE"/>
    <property type="match status" value="1"/>
</dbReference>
<sequence>MSTITLKKVDIANGETISYREREGGEQVVILVHGNMTSSKHWDVVLEAMPSQFKLYAIDLRGFGLSTYHEPIKRIKDFSDDLRLFVDELHLQNFSLVGWSTGGAVCMQFVGEHPGYCDKLILLASASTRGYPLYAIGENGTFDVSKRLKTYEDVQTYPNSSTAVQHAFDTGNREFFRSVWNTVIYRTHQPEQRRYEEYLDDMLTQRNLLEVNHSLNTFNISHHDHEAAKGTGIVNHITIPTLVLRGDQDLVVTKEMTDEILEDLGSNAIFYSLTGCGHSPLIDDLEQLIHQIASFVNQGGIVDEIRK</sequence>
<dbReference type="RefSeq" id="WP_053399393.1">
    <property type="nucleotide sequence ID" value="NZ_LILC01000002.1"/>
</dbReference>
<reference evidence="4" key="1">
    <citation type="submission" date="2015-08" db="EMBL/GenBank/DDBJ databases">
        <title>Fjat-14210 dsm16467.</title>
        <authorList>
            <person name="Liu B."/>
            <person name="Wang J."/>
            <person name="Zhu Y."/>
            <person name="Liu G."/>
            <person name="Chen Q."/>
            <person name="Chen Z."/>
            <person name="Lan J."/>
            <person name="Che J."/>
            <person name="Ge C."/>
            <person name="Shi H."/>
            <person name="Pan Z."/>
            <person name="Liu X."/>
        </authorList>
    </citation>
    <scope>NUCLEOTIDE SEQUENCE [LARGE SCALE GENOMIC DNA]</scope>
    <source>
        <strain evidence="4">DSM 16467</strain>
    </source>
</reference>
<evidence type="ECO:0000259" key="2">
    <source>
        <dbReference type="Pfam" id="PF00561"/>
    </source>
</evidence>
<name>A0A0M0LHQ7_9BACI</name>
<dbReference type="Pfam" id="PF00561">
    <property type="entry name" value="Abhydrolase_1"/>
    <property type="match status" value="1"/>
</dbReference>
<dbReference type="InterPro" id="IPR050266">
    <property type="entry name" value="AB_hydrolase_sf"/>
</dbReference>
<dbReference type="PANTHER" id="PTHR43798:SF31">
    <property type="entry name" value="AB HYDROLASE SUPERFAMILY PROTEIN YCLE"/>
    <property type="match status" value="1"/>
</dbReference>
<evidence type="ECO:0000313" key="4">
    <source>
        <dbReference type="Proteomes" id="UP000037558"/>
    </source>
</evidence>
<evidence type="ECO:0000313" key="3">
    <source>
        <dbReference type="EMBL" id="KOO50248.1"/>
    </source>
</evidence>
<dbReference type="EMBL" id="LILC01000002">
    <property type="protein sequence ID" value="KOO50248.1"/>
    <property type="molecule type" value="Genomic_DNA"/>
</dbReference>
<feature type="domain" description="AB hydrolase-1" evidence="2">
    <location>
        <begin position="28"/>
        <end position="284"/>
    </location>
</feature>
<accession>A0A0M0LHQ7</accession>
<keyword evidence="4" id="KW-1185">Reference proteome</keyword>
<keyword evidence="1" id="KW-0378">Hydrolase</keyword>
<proteinExistence type="predicted"/>
<dbReference type="OrthoDB" id="252464at2"/>
<dbReference type="PRINTS" id="PR00111">
    <property type="entry name" value="ABHYDROLASE"/>
</dbReference>
<dbReference type="SUPFAM" id="SSF53474">
    <property type="entry name" value="alpha/beta-Hydrolases"/>
    <property type="match status" value="1"/>
</dbReference>
<dbReference type="AlphaFoldDB" id="A0A0M0LHQ7"/>
<dbReference type="GO" id="GO:0016787">
    <property type="term" value="F:hydrolase activity"/>
    <property type="evidence" value="ECO:0007669"/>
    <property type="project" value="UniProtKB-KW"/>
</dbReference>
<dbReference type="Gene3D" id="3.40.50.1820">
    <property type="entry name" value="alpha/beta hydrolase"/>
    <property type="match status" value="1"/>
</dbReference>
<dbReference type="Proteomes" id="UP000037558">
    <property type="component" value="Unassembled WGS sequence"/>
</dbReference>
<organism evidence="3 4">
    <name type="scientific">Priestia koreensis</name>
    <dbReference type="NCBI Taxonomy" id="284581"/>
    <lineage>
        <taxon>Bacteria</taxon>
        <taxon>Bacillati</taxon>
        <taxon>Bacillota</taxon>
        <taxon>Bacilli</taxon>
        <taxon>Bacillales</taxon>
        <taxon>Bacillaceae</taxon>
        <taxon>Priestia</taxon>
    </lineage>
</organism>
<protein>
    <submittedName>
        <fullName evidence="3">3-oxoadipate enol-lactonase</fullName>
    </submittedName>
</protein>
<dbReference type="PATRIC" id="fig|284581.3.peg.294"/>
<dbReference type="STRING" id="284581.AMD01_00290"/>
<dbReference type="GO" id="GO:0016020">
    <property type="term" value="C:membrane"/>
    <property type="evidence" value="ECO:0007669"/>
    <property type="project" value="TreeGrafter"/>
</dbReference>
<gene>
    <name evidence="3" type="ORF">AMD01_00290</name>
</gene>
<evidence type="ECO:0000256" key="1">
    <source>
        <dbReference type="ARBA" id="ARBA00022801"/>
    </source>
</evidence>
<dbReference type="InterPro" id="IPR000073">
    <property type="entry name" value="AB_hydrolase_1"/>
</dbReference>